<dbReference type="EMBL" id="CP006569">
    <property type="protein sequence ID" value="AHF75902.1"/>
    <property type="molecule type" value="Genomic_DNA"/>
</dbReference>
<dbReference type="Gene3D" id="3.40.640.10">
    <property type="entry name" value="Type I PLP-dependent aspartate aminotransferase-like (Major domain)"/>
    <property type="match status" value="1"/>
</dbReference>
<dbReference type="InterPro" id="IPR015422">
    <property type="entry name" value="PyrdxlP-dep_Trfase_small"/>
</dbReference>
<dbReference type="PATRIC" id="fig|1239307.3.peg.878"/>
<dbReference type="GO" id="GO:0008483">
    <property type="term" value="F:transaminase activity"/>
    <property type="evidence" value="ECO:0007669"/>
    <property type="project" value="UniProtKB-KW"/>
</dbReference>
<evidence type="ECO:0000256" key="1">
    <source>
        <dbReference type="ARBA" id="ARBA00001933"/>
    </source>
</evidence>
<dbReference type="Pfam" id="PF00155">
    <property type="entry name" value="Aminotran_1_2"/>
    <property type="match status" value="1"/>
</dbReference>
<feature type="domain" description="Aminotransferase class I/classII large" evidence="3">
    <location>
        <begin position="48"/>
        <end position="391"/>
    </location>
</feature>
<dbReference type="InterPro" id="IPR050087">
    <property type="entry name" value="AON_synthase_class-II"/>
</dbReference>
<proteinExistence type="predicted"/>
<gene>
    <name evidence="4" type="ORF">Sant_0819</name>
</gene>
<dbReference type="OrthoDB" id="9807157at2"/>
<keyword evidence="4" id="KW-0032">Aminotransferase</keyword>
<evidence type="ECO:0000313" key="4">
    <source>
        <dbReference type="EMBL" id="AHF75902.1"/>
    </source>
</evidence>
<dbReference type="GO" id="GO:0030170">
    <property type="term" value="F:pyridoxal phosphate binding"/>
    <property type="evidence" value="ECO:0007669"/>
    <property type="project" value="InterPro"/>
</dbReference>
<dbReference type="RefSeq" id="WP_025421035.1">
    <property type="nucleotide sequence ID" value="NZ_CP006569.1"/>
</dbReference>
<dbReference type="KEGG" id="sod:Sant_0819"/>
<dbReference type="PANTHER" id="PTHR13693">
    <property type="entry name" value="CLASS II AMINOTRANSFERASE/8-AMINO-7-OXONONANOATE SYNTHASE"/>
    <property type="match status" value="1"/>
</dbReference>
<reference evidence="4 5" key="1">
    <citation type="journal article" date="2014" name="Genome Biol. Evol.">
        <title>Genome degeneration and adaptation in a nascent stage of symbiosis.</title>
        <authorList>
            <person name="Oakeson K.F."/>
            <person name="Gil R."/>
            <person name="Clayton A.L."/>
            <person name="Dunn D.M."/>
            <person name="von Niederhausern A.C."/>
            <person name="Hamil C."/>
            <person name="Aoyagi A."/>
            <person name="Duval B."/>
            <person name="Baca A."/>
            <person name="Silva F.J."/>
            <person name="Vallier A."/>
            <person name="Jackson D.G."/>
            <person name="Latorre A."/>
            <person name="Weiss R.B."/>
            <person name="Heddi A."/>
            <person name="Moya A."/>
            <person name="Dale C."/>
        </authorList>
    </citation>
    <scope>NUCLEOTIDE SEQUENCE [LARGE SCALE GENOMIC DNA]</scope>
    <source>
        <strain evidence="4 5">HS1</strain>
    </source>
</reference>
<evidence type="ECO:0000313" key="5">
    <source>
        <dbReference type="Proteomes" id="UP000019028"/>
    </source>
</evidence>
<dbReference type="Gene3D" id="3.90.1150.10">
    <property type="entry name" value="Aspartate Aminotransferase, domain 1"/>
    <property type="match status" value="1"/>
</dbReference>
<evidence type="ECO:0000256" key="2">
    <source>
        <dbReference type="ARBA" id="ARBA00022679"/>
    </source>
</evidence>
<dbReference type="InterPro" id="IPR015424">
    <property type="entry name" value="PyrdxlP-dep_Trfase"/>
</dbReference>
<sequence>MNHFANIAKMVTASLPNWQAAHAEGLTGIRTVPGEGNSLTAADGHRFINMCSCSYLGLNLHPAITAGAIQALEQEGMISTSVSRARIAPRLLDETEALLREVFRCDTLVAPSCFIASASVLPLLASGQFTDGAKPLMIFDGRCHFSMQIQKACCADETEVVTSPHNDCAFIERACQTHARVAYICDGAYSMGDNAPLAELTRLQQRYGLFLFIDDSHSLSVSGPRGCGLARAHFEQLNDRTIIVASLAKAFGATGGLIMLSSRRQREMIVYCGGPLGWSQMVSTAGLGAIRAAAKIHLGDELPRLQQRLRDVMRCLDDAVPSANAGNGLPIRVFDLASISDALSASRHLYLKGFYCSAVFFPIVARDRPGIRVMGRANMTRQDIDRFCAAIRTIVGGT</sequence>
<dbReference type="SUPFAM" id="SSF53383">
    <property type="entry name" value="PLP-dependent transferases"/>
    <property type="match status" value="1"/>
</dbReference>
<dbReference type="InterPro" id="IPR015421">
    <property type="entry name" value="PyrdxlP-dep_Trfase_major"/>
</dbReference>
<evidence type="ECO:0000259" key="3">
    <source>
        <dbReference type="Pfam" id="PF00155"/>
    </source>
</evidence>
<organism evidence="4 5">
    <name type="scientific">Sodalis praecaptivus</name>
    <dbReference type="NCBI Taxonomy" id="1239307"/>
    <lineage>
        <taxon>Bacteria</taxon>
        <taxon>Pseudomonadati</taxon>
        <taxon>Pseudomonadota</taxon>
        <taxon>Gammaproteobacteria</taxon>
        <taxon>Enterobacterales</taxon>
        <taxon>Bruguierivoracaceae</taxon>
        <taxon>Sodalis</taxon>
    </lineage>
</organism>
<dbReference type="InterPro" id="IPR004839">
    <property type="entry name" value="Aminotransferase_I/II_large"/>
</dbReference>
<dbReference type="Proteomes" id="UP000019028">
    <property type="component" value="Chromosome"/>
</dbReference>
<dbReference type="AlphaFoldDB" id="W0HTP5"/>
<comment type="cofactor">
    <cofactor evidence="1">
        <name>pyridoxal 5'-phosphate</name>
        <dbReference type="ChEBI" id="CHEBI:597326"/>
    </cofactor>
</comment>
<keyword evidence="2 4" id="KW-0808">Transferase</keyword>
<dbReference type="HOGENOM" id="CLU_015846_11_0_6"/>
<protein>
    <submittedName>
        <fullName evidence="4">Putative aminotransferase</fullName>
    </submittedName>
</protein>
<keyword evidence="5" id="KW-1185">Reference proteome</keyword>
<dbReference type="NCBIfam" id="NF005697">
    <property type="entry name" value="PRK07505.1"/>
    <property type="match status" value="1"/>
</dbReference>
<name>W0HTP5_9GAMM</name>
<accession>W0HTP5</accession>